<dbReference type="CAZy" id="GT33">
    <property type="family name" value="Glycosyltransferase Family 33"/>
</dbReference>
<sequence>MIESLISVAFYISTAVTLFLFLLPSRYDPRRFDREQKDASDAPKTTTQILVLGDIGRSPRMQYHAISIARGGGQVDIIGYNGTAQSGYRIANEPMTDALYNTESEVHPDISSNPRISIIALPPHPSFLQTSNKLLFLLFGPLKVAFQIVCLWWALAYRTEPAQWLLVQVRTLPAQIDSQVSFLPAKFGPMQNPPSIPTLAIASTASFLRHSKLIIDWHNFGYTILALKLGDRHPLVRFSKWYEKSFCRYATAHFCVTEAMASVLKNHFCLTAPILPLHDRPASHFQPIFDQSERKSFLESLPETTSVKDLLRAGSLRIIVSSTSWTADEDFSLLIDALCRYSNLASTSKPWLPAILAIITGKGPQKEMYLKQISKLQEAGKLSKVTIRTTWLTTDDYARLLASASLGISLHTSSSGVDLPMKVVDMFGAGLPVLGWDRFQAWPELVTEGVNGMGFGSSGELLDHLVDLFENPSKLEKIRAGARKESNRRWNDEWDPIAGRLLGLT</sequence>
<dbReference type="GO" id="GO:0004578">
    <property type="term" value="F:chitobiosyldiphosphodolichol beta-mannosyltransferase activity"/>
    <property type="evidence" value="ECO:0007669"/>
    <property type="project" value="UniProtKB-EC"/>
</dbReference>
<evidence type="ECO:0000256" key="7">
    <source>
        <dbReference type="ARBA" id="ARBA00022692"/>
    </source>
</evidence>
<evidence type="ECO:0000256" key="1">
    <source>
        <dbReference type="ARBA" id="ARBA00004389"/>
    </source>
</evidence>
<reference evidence="12" key="1">
    <citation type="submission" date="2005-02" db="EMBL/GenBank/DDBJ databases">
        <authorList>
            <person name="Ouyang H."/>
            <person name="Zhou H."/>
            <person name="Jin C."/>
        </authorList>
    </citation>
    <scope>NUCLEOTIDE SEQUENCE</scope>
</reference>
<keyword evidence="7" id="KW-0812">Transmembrane</keyword>
<evidence type="ECO:0000256" key="9">
    <source>
        <dbReference type="ARBA" id="ARBA00022989"/>
    </source>
</evidence>
<evidence type="ECO:0000256" key="8">
    <source>
        <dbReference type="ARBA" id="ARBA00022824"/>
    </source>
</evidence>
<evidence type="ECO:0000256" key="3">
    <source>
        <dbReference type="ARBA" id="ARBA00012611"/>
    </source>
</evidence>
<dbReference type="CDD" id="cd03816">
    <property type="entry name" value="GT33_ALG1-like"/>
    <property type="match status" value="1"/>
</dbReference>
<dbReference type="EMBL" id="AY941118">
    <property type="protein sequence ID" value="AAX31662.1"/>
    <property type="molecule type" value="mRNA"/>
</dbReference>
<evidence type="ECO:0000256" key="11">
    <source>
        <dbReference type="ARBA" id="ARBA00024899"/>
    </source>
</evidence>
<evidence type="ECO:0000256" key="5">
    <source>
        <dbReference type="ARBA" id="ARBA00022676"/>
    </source>
</evidence>
<comment type="function">
    <text evidence="11">Participates in the formation of the lipid-linked precursor oligosaccharide for N-glycosylation. Involved in assembling the dolichol-pyrophosphate-GlcNAc(2)-Man(5) intermediate on the cytoplasmic surface of the ER.</text>
</comment>
<dbReference type="EC" id="2.4.1.142" evidence="3"/>
<dbReference type="PANTHER" id="PTHR13036:SF0">
    <property type="entry name" value="CHITOBIOSYLDIPHOSPHODOLICHOL BETA-MANNOSYLTRANSFERASE"/>
    <property type="match status" value="1"/>
</dbReference>
<keyword evidence="10" id="KW-0472">Membrane</keyword>
<protein>
    <recommendedName>
        <fullName evidence="4">Chitobiosyldiphosphodolichol beta-mannosyltransferase</fullName>
        <ecNumber evidence="3">2.4.1.142</ecNumber>
    </recommendedName>
</protein>
<comment type="pathway">
    <text evidence="2">Protein modification; protein glycosylation.</text>
</comment>
<dbReference type="GO" id="GO:0005789">
    <property type="term" value="C:endoplasmic reticulum membrane"/>
    <property type="evidence" value="ECO:0007669"/>
    <property type="project" value="UniProtKB-SubCell"/>
</dbReference>
<evidence type="ECO:0000256" key="10">
    <source>
        <dbReference type="ARBA" id="ARBA00023136"/>
    </source>
</evidence>
<dbReference type="InterPro" id="IPR026051">
    <property type="entry name" value="ALG1-like"/>
</dbReference>
<dbReference type="FunFam" id="3.40.50.2000:FF:000162">
    <property type="entry name" value="Beta-1,4-mannosyltransferase (Alg1), putative"/>
    <property type="match status" value="1"/>
</dbReference>
<name>Q5BLW4_ASPFM</name>
<keyword evidence="9" id="KW-1133">Transmembrane helix</keyword>
<evidence type="ECO:0000256" key="6">
    <source>
        <dbReference type="ARBA" id="ARBA00022679"/>
    </source>
</evidence>
<keyword evidence="8" id="KW-0256">Endoplasmic reticulum</keyword>
<dbReference type="PANTHER" id="PTHR13036">
    <property type="entry name" value="BETA1,4 MANNOSYLTRANSFERASE"/>
    <property type="match status" value="1"/>
</dbReference>
<dbReference type="AlphaFoldDB" id="Q5BLW4"/>
<keyword evidence="5 12" id="KW-0328">Glycosyltransferase</keyword>
<evidence type="ECO:0000256" key="2">
    <source>
        <dbReference type="ARBA" id="ARBA00004922"/>
    </source>
</evidence>
<evidence type="ECO:0000313" key="12">
    <source>
        <dbReference type="EMBL" id="AAX31662.1"/>
    </source>
</evidence>
<keyword evidence="6 12" id="KW-0808">Transferase</keyword>
<proteinExistence type="evidence at transcript level"/>
<evidence type="ECO:0000256" key="4">
    <source>
        <dbReference type="ARBA" id="ARBA00015841"/>
    </source>
</evidence>
<organism evidence="12">
    <name type="scientific">Aspergillus fumigatus</name>
    <name type="common">Neosartorya fumigata</name>
    <dbReference type="NCBI Taxonomy" id="746128"/>
    <lineage>
        <taxon>Eukaryota</taxon>
        <taxon>Fungi</taxon>
        <taxon>Dikarya</taxon>
        <taxon>Ascomycota</taxon>
        <taxon>Pezizomycotina</taxon>
        <taxon>Eurotiomycetes</taxon>
        <taxon>Eurotiomycetidae</taxon>
        <taxon>Eurotiales</taxon>
        <taxon>Aspergillaceae</taxon>
        <taxon>Aspergillus</taxon>
        <taxon>Aspergillus subgen. Fumigati</taxon>
    </lineage>
</organism>
<dbReference type="SUPFAM" id="SSF53756">
    <property type="entry name" value="UDP-Glycosyltransferase/glycogen phosphorylase"/>
    <property type="match status" value="1"/>
</dbReference>
<accession>Q5BLW4</accession>
<comment type="subcellular location">
    <subcellularLocation>
        <location evidence="1">Endoplasmic reticulum membrane</location>
        <topology evidence="1">Single-pass membrane protein</topology>
    </subcellularLocation>
</comment>
<dbReference type="Gene3D" id="3.40.50.2000">
    <property type="entry name" value="Glycogen Phosphorylase B"/>
    <property type="match status" value="1"/>
</dbReference>